<evidence type="ECO:0000256" key="2">
    <source>
        <dbReference type="ARBA" id="ARBA00005236"/>
    </source>
</evidence>
<keyword evidence="6 7" id="KW-0472">Membrane</keyword>
<evidence type="ECO:0000259" key="8">
    <source>
        <dbReference type="Pfam" id="PF02687"/>
    </source>
</evidence>
<feature type="transmembrane region" description="Helical" evidence="7">
    <location>
        <begin position="21"/>
        <end position="38"/>
    </location>
</feature>
<evidence type="ECO:0000256" key="1">
    <source>
        <dbReference type="ARBA" id="ARBA00004651"/>
    </source>
</evidence>
<dbReference type="InterPro" id="IPR051447">
    <property type="entry name" value="Lipoprotein-release_system"/>
</dbReference>
<evidence type="ECO:0000256" key="6">
    <source>
        <dbReference type="ARBA" id="ARBA00023136"/>
    </source>
</evidence>
<comment type="similarity">
    <text evidence="2">Belongs to the ABC-4 integral membrane protein family. LolC/E subfamily.</text>
</comment>
<evidence type="ECO:0000256" key="3">
    <source>
        <dbReference type="ARBA" id="ARBA00022475"/>
    </source>
</evidence>
<dbReference type="AlphaFoldDB" id="A0A848GC44"/>
<organism evidence="9 10">
    <name type="scientific">Zoogloea dura</name>
    <dbReference type="NCBI Taxonomy" id="2728840"/>
    <lineage>
        <taxon>Bacteria</taxon>
        <taxon>Pseudomonadati</taxon>
        <taxon>Pseudomonadota</taxon>
        <taxon>Betaproteobacteria</taxon>
        <taxon>Rhodocyclales</taxon>
        <taxon>Zoogloeaceae</taxon>
        <taxon>Zoogloea</taxon>
    </lineage>
</organism>
<evidence type="ECO:0000256" key="7">
    <source>
        <dbReference type="SAM" id="Phobius"/>
    </source>
</evidence>
<dbReference type="Pfam" id="PF02687">
    <property type="entry name" value="FtsX"/>
    <property type="match status" value="1"/>
</dbReference>
<feature type="transmembrane region" description="Helical" evidence="7">
    <location>
        <begin position="324"/>
        <end position="349"/>
    </location>
</feature>
<comment type="subcellular location">
    <subcellularLocation>
        <location evidence="1">Cell membrane</location>
        <topology evidence="1">Multi-pass membrane protein</topology>
    </subcellularLocation>
</comment>
<reference evidence="9 10" key="1">
    <citation type="submission" date="2020-04" db="EMBL/GenBank/DDBJ databases">
        <title>Zoogloea sp. G-4-1-14 isolated from soil.</title>
        <authorList>
            <person name="Dahal R.H."/>
        </authorList>
    </citation>
    <scope>NUCLEOTIDE SEQUENCE [LARGE SCALE GENOMIC DNA]</scope>
    <source>
        <strain evidence="9 10">G-4-1-14</strain>
    </source>
</reference>
<evidence type="ECO:0000313" key="10">
    <source>
        <dbReference type="Proteomes" id="UP000580043"/>
    </source>
</evidence>
<feature type="transmembrane region" description="Helical" evidence="7">
    <location>
        <begin position="370"/>
        <end position="398"/>
    </location>
</feature>
<gene>
    <name evidence="9" type="ORF">HHL15_21370</name>
</gene>
<keyword evidence="5 7" id="KW-1133">Transmembrane helix</keyword>
<evidence type="ECO:0000256" key="4">
    <source>
        <dbReference type="ARBA" id="ARBA00022692"/>
    </source>
</evidence>
<dbReference type="GO" id="GO:0044874">
    <property type="term" value="P:lipoprotein localization to outer membrane"/>
    <property type="evidence" value="ECO:0007669"/>
    <property type="project" value="TreeGrafter"/>
</dbReference>
<dbReference type="EMBL" id="JABBGA010000025">
    <property type="protein sequence ID" value="NML28316.1"/>
    <property type="molecule type" value="Genomic_DNA"/>
</dbReference>
<protein>
    <submittedName>
        <fullName evidence="9">ABC transporter permease</fullName>
    </submittedName>
</protein>
<keyword evidence="4 7" id="KW-0812">Transmembrane</keyword>
<evidence type="ECO:0000313" key="9">
    <source>
        <dbReference type="EMBL" id="NML28316.1"/>
    </source>
</evidence>
<dbReference type="PANTHER" id="PTHR30489">
    <property type="entry name" value="LIPOPROTEIN-RELEASING SYSTEM TRANSMEMBRANE PROTEIN LOLE"/>
    <property type="match status" value="1"/>
</dbReference>
<feature type="domain" description="ABC3 transporter permease C-terminal" evidence="8">
    <location>
        <begin position="327"/>
        <end position="451"/>
    </location>
</feature>
<proteinExistence type="inferred from homology"/>
<keyword evidence="3" id="KW-1003">Cell membrane</keyword>
<keyword evidence="10" id="KW-1185">Reference proteome</keyword>
<comment type="caution">
    <text evidence="9">The sequence shown here is derived from an EMBL/GenBank/DDBJ whole genome shotgun (WGS) entry which is preliminary data.</text>
</comment>
<dbReference type="RefSeq" id="WP_169147845.1">
    <property type="nucleotide sequence ID" value="NZ_JABBGA010000025.1"/>
</dbReference>
<evidence type="ECO:0000256" key="5">
    <source>
        <dbReference type="ARBA" id="ARBA00022989"/>
    </source>
</evidence>
<feature type="transmembrane region" description="Helical" evidence="7">
    <location>
        <begin position="424"/>
        <end position="444"/>
    </location>
</feature>
<dbReference type="Proteomes" id="UP000580043">
    <property type="component" value="Unassembled WGS sequence"/>
</dbReference>
<accession>A0A848GC44</accession>
<dbReference type="PANTHER" id="PTHR30489:SF0">
    <property type="entry name" value="LIPOPROTEIN-RELEASING SYSTEM TRANSMEMBRANE PROTEIN LOLE"/>
    <property type="match status" value="1"/>
</dbReference>
<sequence length="461" mass="49396">MNTWFLAWRNLLRNRRRSLTTLLAMVIGLVAILIFGGYRSNILYGTQTGFVQQTGHLQIQRKGYFLDGGDNPTAYGIAGYEGLLARLRQDPQLAPMLVIATPTLQLGGIAGNFSGGVSRSVMATGLIPEDRNRMLEWNDYGVISYAQPLPLVGAPGDAVLVGMGVARKLKLCALLESADCVPVGQPAAGEGAGVPDDVAALSALEGSARATSAENRIEMLAATARGAPNVASLNVIKASNMGIKALDDVYMAMHLAQAQRLIYGTATPQVTAILIQLRHTEQIPAARQRLAELLAESGQEGLEVLDFDTLNPTYRQTNEFMDSMFGFIALLIGVIVLFTIGNTMSTAVVERTAEIGTLRAMGLRRSGIRRLFLCEALQLGLIGAAIGVLTALAVAYAINHSGWSWTPPGYAYAYLILVRVGEDLPLLAGSVTGIIAVTLLSAWWPARRAARWVIVDALRHA</sequence>
<dbReference type="GO" id="GO:0098797">
    <property type="term" value="C:plasma membrane protein complex"/>
    <property type="evidence" value="ECO:0007669"/>
    <property type="project" value="TreeGrafter"/>
</dbReference>
<dbReference type="InterPro" id="IPR003838">
    <property type="entry name" value="ABC3_permease_C"/>
</dbReference>
<name>A0A848GC44_9RHOO</name>